<dbReference type="Gene3D" id="2.60.40.10">
    <property type="entry name" value="Immunoglobulins"/>
    <property type="match status" value="1"/>
</dbReference>
<dbReference type="EMBL" id="JAICCE010000008">
    <property type="protein sequence ID" value="KAG9273849.1"/>
    <property type="molecule type" value="Genomic_DNA"/>
</dbReference>
<dbReference type="InterPro" id="IPR036179">
    <property type="entry name" value="Ig-like_dom_sf"/>
</dbReference>
<comment type="caution">
    <text evidence="3">The sequence shown here is derived from an EMBL/GenBank/DDBJ whole genome shotgun (WGS) entry which is preliminary data.</text>
</comment>
<dbReference type="InterPro" id="IPR013783">
    <property type="entry name" value="Ig-like_fold"/>
</dbReference>
<accession>A0A8T2LQA6</accession>
<evidence type="ECO:0000259" key="2">
    <source>
        <dbReference type="PROSITE" id="PS50835"/>
    </source>
</evidence>
<dbReference type="AlphaFoldDB" id="A0A8T2LQA6"/>
<dbReference type="InterPro" id="IPR007110">
    <property type="entry name" value="Ig-like_dom"/>
</dbReference>
<dbReference type="SUPFAM" id="SSF48726">
    <property type="entry name" value="Immunoglobulin"/>
    <property type="match status" value="1"/>
</dbReference>
<evidence type="ECO:0000256" key="1">
    <source>
        <dbReference type="SAM" id="Phobius"/>
    </source>
</evidence>
<keyword evidence="1" id="KW-0812">Transmembrane</keyword>
<feature type="transmembrane region" description="Helical" evidence="1">
    <location>
        <begin position="118"/>
        <end position="143"/>
    </location>
</feature>
<gene>
    <name evidence="3" type="ORF">AMEX_G10616</name>
</gene>
<dbReference type="PROSITE" id="PS50835">
    <property type="entry name" value="IG_LIKE"/>
    <property type="match status" value="1"/>
</dbReference>
<keyword evidence="1" id="KW-0472">Membrane</keyword>
<evidence type="ECO:0000313" key="4">
    <source>
        <dbReference type="Proteomes" id="UP000752171"/>
    </source>
</evidence>
<sequence length="161" mass="18263">MIITSAEKEDSGIYEIEGSSSVQSRVFIFKLIIEAVVSSVEVMYSCFSSENRKVHCYSDGDQTQFSWTLNGIPHDQNLTDGNQTLLLDKDYTGNVTCHVENHVSSGDRTIELDRWSGLMVFVSVWLFEVIILVSLLVGGFYIYTRIYRKLRSAESKEEEGL</sequence>
<dbReference type="Proteomes" id="UP000752171">
    <property type="component" value="Unassembled WGS sequence"/>
</dbReference>
<keyword evidence="1" id="KW-1133">Transmembrane helix</keyword>
<protein>
    <recommendedName>
        <fullName evidence="2">Ig-like domain-containing protein</fullName>
    </recommendedName>
</protein>
<feature type="domain" description="Ig-like" evidence="2">
    <location>
        <begin position="54"/>
        <end position="113"/>
    </location>
</feature>
<organism evidence="3 4">
    <name type="scientific">Astyanax mexicanus</name>
    <name type="common">Blind cave fish</name>
    <name type="synonym">Astyanax fasciatus mexicanus</name>
    <dbReference type="NCBI Taxonomy" id="7994"/>
    <lineage>
        <taxon>Eukaryota</taxon>
        <taxon>Metazoa</taxon>
        <taxon>Chordata</taxon>
        <taxon>Craniata</taxon>
        <taxon>Vertebrata</taxon>
        <taxon>Euteleostomi</taxon>
        <taxon>Actinopterygii</taxon>
        <taxon>Neopterygii</taxon>
        <taxon>Teleostei</taxon>
        <taxon>Ostariophysi</taxon>
        <taxon>Characiformes</taxon>
        <taxon>Characoidei</taxon>
        <taxon>Acestrorhamphidae</taxon>
        <taxon>Acestrorhamphinae</taxon>
        <taxon>Astyanax</taxon>
    </lineage>
</organism>
<proteinExistence type="predicted"/>
<name>A0A8T2LQA6_ASTMX</name>
<evidence type="ECO:0000313" key="3">
    <source>
        <dbReference type="EMBL" id="KAG9273849.1"/>
    </source>
</evidence>
<reference evidence="3 4" key="1">
    <citation type="submission" date="2021-07" db="EMBL/GenBank/DDBJ databases">
        <authorList>
            <person name="Imarazene B."/>
            <person name="Zahm M."/>
            <person name="Klopp C."/>
            <person name="Cabau C."/>
            <person name="Beille S."/>
            <person name="Jouanno E."/>
            <person name="Castinel A."/>
            <person name="Lluch J."/>
            <person name="Gil L."/>
            <person name="Kuchtly C."/>
            <person name="Lopez Roques C."/>
            <person name="Donnadieu C."/>
            <person name="Parrinello H."/>
            <person name="Journot L."/>
            <person name="Du K."/>
            <person name="Schartl M."/>
            <person name="Retaux S."/>
            <person name="Guiguen Y."/>
        </authorList>
    </citation>
    <scope>NUCLEOTIDE SEQUENCE [LARGE SCALE GENOMIC DNA]</scope>
    <source>
        <strain evidence="3">Pach_M1</strain>
        <tissue evidence="3">Testis</tissue>
    </source>
</reference>